<protein>
    <recommendedName>
        <fullName evidence="9">Histidinol-phosphate aminotransferase</fullName>
        <ecNumber evidence="9">2.6.1.9</ecNumber>
    </recommendedName>
    <alternativeName>
        <fullName evidence="9">Imidazole acetol-phosphate transaminase</fullName>
    </alternativeName>
</protein>
<evidence type="ECO:0000256" key="9">
    <source>
        <dbReference type="HAMAP-Rule" id="MF_01023"/>
    </source>
</evidence>
<gene>
    <name evidence="11" type="primary">hisC_1</name>
    <name evidence="9" type="synonym">hisC</name>
    <name evidence="11" type="ORF">GCM10025772_07000</name>
</gene>
<accession>A0ABP9RVJ4</accession>
<evidence type="ECO:0000313" key="12">
    <source>
        <dbReference type="Proteomes" id="UP001501600"/>
    </source>
</evidence>
<feature type="modified residue" description="N6-(pyridoxal phosphate)lysine" evidence="9">
    <location>
        <position position="226"/>
    </location>
</feature>
<dbReference type="InterPro" id="IPR005861">
    <property type="entry name" value="HisP_aminotrans"/>
</dbReference>
<evidence type="ECO:0000256" key="1">
    <source>
        <dbReference type="ARBA" id="ARBA00001933"/>
    </source>
</evidence>
<dbReference type="HAMAP" id="MF_01023">
    <property type="entry name" value="HisC_aminotrans_2"/>
    <property type="match status" value="1"/>
</dbReference>
<dbReference type="InterPro" id="IPR004839">
    <property type="entry name" value="Aminotransferase_I/II_large"/>
</dbReference>
<keyword evidence="12" id="KW-1185">Reference proteome</keyword>
<keyword evidence="9" id="KW-0028">Amino-acid biosynthesis</keyword>
<evidence type="ECO:0000256" key="7">
    <source>
        <dbReference type="ARBA" id="ARBA00022898"/>
    </source>
</evidence>
<dbReference type="InterPro" id="IPR001917">
    <property type="entry name" value="Aminotrans_II_pyridoxalP_BS"/>
</dbReference>
<dbReference type="Gene3D" id="3.90.1150.10">
    <property type="entry name" value="Aspartate Aminotransferase, domain 1"/>
    <property type="match status" value="1"/>
</dbReference>
<evidence type="ECO:0000256" key="6">
    <source>
        <dbReference type="ARBA" id="ARBA00022679"/>
    </source>
</evidence>
<evidence type="ECO:0000256" key="4">
    <source>
        <dbReference type="ARBA" id="ARBA00011738"/>
    </source>
</evidence>
<reference evidence="12" key="1">
    <citation type="journal article" date="2019" name="Int. J. Syst. Evol. Microbiol.">
        <title>The Global Catalogue of Microorganisms (GCM) 10K type strain sequencing project: providing services to taxonomists for standard genome sequencing and annotation.</title>
        <authorList>
            <consortium name="The Broad Institute Genomics Platform"/>
            <consortium name="The Broad Institute Genome Sequencing Center for Infectious Disease"/>
            <person name="Wu L."/>
            <person name="Ma J."/>
        </authorList>
    </citation>
    <scope>NUCLEOTIDE SEQUENCE [LARGE SCALE GENOMIC DNA]</scope>
    <source>
        <strain evidence="12">JCM 18720</strain>
    </source>
</reference>
<dbReference type="Gene3D" id="3.40.640.10">
    <property type="entry name" value="Type I PLP-dependent aspartate aminotransferase-like (Major domain)"/>
    <property type="match status" value="1"/>
</dbReference>
<dbReference type="NCBIfam" id="TIGR01141">
    <property type="entry name" value="hisC"/>
    <property type="match status" value="1"/>
</dbReference>
<dbReference type="RefSeq" id="WP_345315655.1">
    <property type="nucleotide sequence ID" value="NZ_BAABLF010000005.1"/>
</dbReference>
<comment type="caution">
    <text evidence="11">The sequence shown here is derived from an EMBL/GenBank/DDBJ whole genome shotgun (WGS) entry which is preliminary data.</text>
</comment>
<evidence type="ECO:0000256" key="5">
    <source>
        <dbReference type="ARBA" id="ARBA00022576"/>
    </source>
</evidence>
<organism evidence="11 12">
    <name type="scientific">Ferrimonas gelatinilytica</name>
    <dbReference type="NCBI Taxonomy" id="1255257"/>
    <lineage>
        <taxon>Bacteria</taxon>
        <taxon>Pseudomonadati</taxon>
        <taxon>Pseudomonadota</taxon>
        <taxon>Gammaproteobacteria</taxon>
        <taxon>Alteromonadales</taxon>
        <taxon>Ferrimonadaceae</taxon>
        <taxon>Ferrimonas</taxon>
    </lineage>
</organism>
<keyword evidence="7 9" id="KW-0663">Pyridoxal phosphate</keyword>
<sequence length="367" mass="40085">MDILALAQPGVSGLHPYQPGKPVEELEREMGIREIVKLASNENPLGASPKVAAAIAEQSEQICRYPDANGFYLKQALSAILGVGGDQITLGNGSNEVLEILFRTFVGAGDEVIFDAHAFIVYRLLTQASGATAVAIPSQDWGHDLDAMLLAITEQTKLICIANPNNPTGTFLSKEALASFMSQVPKQVLVVLDEAYFEYVPVEERAPTVEWLAQYPNLCVSRTFSKAYGLAGLRVGYLVSSAEIADLLNRVREPFNCNSLALAGAQAALADQEFVTRSVELNRTEMARLESYCQERGIDYILSYANFITMKLTPADEIYQALLTRGVIVRPIAGYGMPDHLRVSIGLPQENDRFMAALDELLVEARP</sequence>
<dbReference type="InterPro" id="IPR050106">
    <property type="entry name" value="HistidinolP_aminotransfase"/>
</dbReference>
<comment type="catalytic activity">
    <reaction evidence="8 9">
        <text>L-histidinol phosphate + 2-oxoglutarate = 3-(imidazol-4-yl)-2-oxopropyl phosphate + L-glutamate</text>
        <dbReference type="Rhea" id="RHEA:23744"/>
        <dbReference type="ChEBI" id="CHEBI:16810"/>
        <dbReference type="ChEBI" id="CHEBI:29985"/>
        <dbReference type="ChEBI" id="CHEBI:57766"/>
        <dbReference type="ChEBI" id="CHEBI:57980"/>
        <dbReference type="EC" id="2.6.1.9"/>
    </reaction>
</comment>
<keyword evidence="5 9" id="KW-0032">Aminotransferase</keyword>
<comment type="pathway">
    <text evidence="2 9">Amino-acid biosynthesis; L-histidine biosynthesis; L-histidine from 5-phospho-alpha-D-ribose 1-diphosphate: step 7/9.</text>
</comment>
<dbReference type="CDD" id="cd00609">
    <property type="entry name" value="AAT_like"/>
    <property type="match status" value="1"/>
</dbReference>
<dbReference type="EC" id="2.6.1.9" evidence="9"/>
<dbReference type="Proteomes" id="UP001501600">
    <property type="component" value="Unassembled WGS sequence"/>
</dbReference>
<dbReference type="PROSITE" id="PS00599">
    <property type="entry name" value="AA_TRANSFER_CLASS_2"/>
    <property type="match status" value="1"/>
</dbReference>
<comment type="similarity">
    <text evidence="3 9">Belongs to the class-II pyridoxal-phosphate-dependent aminotransferase family. Histidinol-phosphate aminotransferase subfamily.</text>
</comment>
<evidence type="ECO:0000256" key="3">
    <source>
        <dbReference type="ARBA" id="ARBA00007970"/>
    </source>
</evidence>
<dbReference type="Pfam" id="PF00155">
    <property type="entry name" value="Aminotran_1_2"/>
    <property type="match status" value="1"/>
</dbReference>
<dbReference type="PANTHER" id="PTHR43643">
    <property type="entry name" value="HISTIDINOL-PHOSPHATE AMINOTRANSFERASE 2"/>
    <property type="match status" value="1"/>
</dbReference>
<keyword evidence="6 9" id="KW-0808">Transferase</keyword>
<dbReference type="SUPFAM" id="SSF53383">
    <property type="entry name" value="PLP-dependent transferases"/>
    <property type="match status" value="1"/>
</dbReference>
<evidence type="ECO:0000256" key="8">
    <source>
        <dbReference type="ARBA" id="ARBA00047481"/>
    </source>
</evidence>
<name>A0ABP9RVJ4_9GAMM</name>
<evidence type="ECO:0000256" key="2">
    <source>
        <dbReference type="ARBA" id="ARBA00005011"/>
    </source>
</evidence>
<dbReference type="EMBL" id="BAABLF010000005">
    <property type="protein sequence ID" value="GAA5188025.1"/>
    <property type="molecule type" value="Genomic_DNA"/>
</dbReference>
<dbReference type="PANTHER" id="PTHR43643:SF3">
    <property type="entry name" value="HISTIDINOL-PHOSPHATE AMINOTRANSFERASE"/>
    <property type="match status" value="1"/>
</dbReference>
<comment type="cofactor">
    <cofactor evidence="1 9">
        <name>pyridoxal 5'-phosphate</name>
        <dbReference type="ChEBI" id="CHEBI:597326"/>
    </cofactor>
</comment>
<dbReference type="InterPro" id="IPR015421">
    <property type="entry name" value="PyrdxlP-dep_Trfase_major"/>
</dbReference>
<proteinExistence type="inferred from homology"/>
<evidence type="ECO:0000259" key="10">
    <source>
        <dbReference type="Pfam" id="PF00155"/>
    </source>
</evidence>
<dbReference type="InterPro" id="IPR015422">
    <property type="entry name" value="PyrdxlP-dep_Trfase_small"/>
</dbReference>
<keyword evidence="9" id="KW-0368">Histidine biosynthesis</keyword>
<evidence type="ECO:0000313" key="11">
    <source>
        <dbReference type="EMBL" id="GAA5188025.1"/>
    </source>
</evidence>
<dbReference type="InterPro" id="IPR015424">
    <property type="entry name" value="PyrdxlP-dep_Trfase"/>
</dbReference>
<feature type="domain" description="Aminotransferase class I/classII large" evidence="10">
    <location>
        <begin position="34"/>
        <end position="357"/>
    </location>
</feature>
<comment type="subunit">
    <text evidence="4 9">Homodimer.</text>
</comment>